<feature type="signal peptide" evidence="16">
    <location>
        <begin position="1"/>
        <end position="16"/>
    </location>
</feature>
<feature type="binding site" description="axial binding residue" evidence="14">
    <location>
        <position position="434"/>
    </location>
    <ligand>
        <name>heme</name>
        <dbReference type="ChEBI" id="CHEBI:30413"/>
    </ligand>
    <ligandPart>
        <name>Fe</name>
        <dbReference type="ChEBI" id="CHEBI:18248"/>
    </ligandPart>
</feature>
<comment type="cofactor">
    <cofactor evidence="1 14">
        <name>heme</name>
        <dbReference type="ChEBI" id="CHEBI:30413"/>
    </cofactor>
</comment>
<evidence type="ECO:0000256" key="11">
    <source>
        <dbReference type="ARBA" id="ARBA00023004"/>
    </source>
</evidence>
<proteinExistence type="inferred from homology"/>
<dbReference type="InterPro" id="IPR001128">
    <property type="entry name" value="Cyt_P450"/>
</dbReference>
<evidence type="ECO:0000256" key="12">
    <source>
        <dbReference type="ARBA" id="ARBA00023033"/>
    </source>
</evidence>
<evidence type="ECO:0000256" key="10">
    <source>
        <dbReference type="ARBA" id="ARBA00023002"/>
    </source>
</evidence>
<dbReference type="InterPro" id="IPR050182">
    <property type="entry name" value="Cytochrome_P450_fam2"/>
</dbReference>
<keyword evidence="11 14" id="KW-0408">Iron</keyword>
<dbReference type="InterPro" id="IPR017972">
    <property type="entry name" value="Cyt_P450_CS"/>
</dbReference>
<evidence type="ECO:0000256" key="5">
    <source>
        <dbReference type="ARBA" id="ARBA00010617"/>
    </source>
</evidence>
<evidence type="ECO:0000256" key="8">
    <source>
        <dbReference type="ARBA" id="ARBA00022824"/>
    </source>
</evidence>
<dbReference type="OrthoDB" id="6367128at2759"/>
<dbReference type="GO" id="GO:0006082">
    <property type="term" value="P:organic acid metabolic process"/>
    <property type="evidence" value="ECO:0007669"/>
    <property type="project" value="TreeGrafter"/>
</dbReference>
<keyword evidence="6 14" id="KW-0349">Heme</keyword>
<dbReference type="PANTHER" id="PTHR24300">
    <property type="entry name" value="CYTOCHROME P450 508A4-RELATED"/>
    <property type="match status" value="1"/>
</dbReference>
<dbReference type="SUPFAM" id="SSF48264">
    <property type="entry name" value="Cytochrome P450"/>
    <property type="match status" value="1"/>
</dbReference>
<keyword evidence="7 14" id="KW-0479">Metal-binding</keyword>
<evidence type="ECO:0000256" key="6">
    <source>
        <dbReference type="ARBA" id="ARBA00022617"/>
    </source>
</evidence>
<evidence type="ECO:0000256" key="9">
    <source>
        <dbReference type="ARBA" id="ARBA00022848"/>
    </source>
</evidence>
<keyword evidence="12 15" id="KW-0503">Monooxygenase</keyword>
<dbReference type="RefSeq" id="XP_018011180.1">
    <property type="nucleotide sequence ID" value="XM_018155691.2"/>
</dbReference>
<keyword evidence="16" id="KW-0732">Signal</keyword>
<dbReference type="InterPro" id="IPR036396">
    <property type="entry name" value="Cyt_P450_sf"/>
</dbReference>
<dbReference type="InterPro" id="IPR002401">
    <property type="entry name" value="Cyt_P450_E_grp-I"/>
</dbReference>
<dbReference type="KEGG" id="hazt:108668464"/>
<dbReference type="GO" id="GO:0005789">
    <property type="term" value="C:endoplasmic reticulum membrane"/>
    <property type="evidence" value="ECO:0007669"/>
    <property type="project" value="UniProtKB-SubCell"/>
</dbReference>
<keyword evidence="8" id="KW-0256">Endoplasmic reticulum</keyword>
<dbReference type="PROSITE" id="PS00086">
    <property type="entry name" value="CYTOCHROME_P450"/>
    <property type="match status" value="1"/>
</dbReference>
<dbReference type="GO" id="GO:0020037">
    <property type="term" value="F:heme binding"/>
    <property type="evidence" value="ECO:0007669"/>
    <property type="project" value="InterPro"/>
</dbReference>
<dbReference type="GeneID" id="108668464"/>
<reference evidence="18" key="1">
    <citation type="submission" date="2025-08" db="UniProtKB">
        <authorList>
            <consortium name="RefSeq"/>
        </authorList>
    </citation>
    <scope>IDENTIFICATION</scope>
    <source>
        <tissue evidence="18">Whole organism</tissue>
    </source>
</reference>
<dbReference type="PANTHER" id="PTHR24300:SF376">
    <property type="entry name" value="CYTOCHROME P450 15A1"/>
    <property type="match status" value="1"/>
</dbReference>
<dbReference type="OMA" id="VVEECHI"/>
<dbReference type="GO" id="GO:0006805">
    <property type="term" value="P:xenobiotic metabolic process"/>
    <property type="evidence" value="ECO:0007669"/>
    <property type="project" value="TreeGrafter"/>
</dbReference>
<evidence type="ECO:0000256" key="7">
    <source>
        <dbReference type="ARBA" id="ARBA00022723"/>
    </source>
</evidence>
<dbReference type="Gene3D" id="1.10.630.10">
    <property type="entry name" value="Cytochrome P450"/>
    <property type="match status" value="1"/>
</dbReference>
<gene>
    <name evidence="18" type="primary">LOC108668464</name>
</gene>
<keyword evidence="10 15" id="KW-0560">Oxidoreductase</keyword>
<evidence type="ECO:0000256" key="14">
    <source>
        <dbReference type="PIRSR" id="PIRSR602401-1"/>
    </source>
</evidence>
<dbReference type="PRINTS" id="PR00385">
    <property type="entry name" value="P450"/>
</dbReference>
<keyword evidence="17" id="KW-1185">Reference proteome</keyword>
<dbReference type="AlphaFoldDB" id="A0A8B7NC64"/>
<feature type="chain" id="PRO_5034020401" evidence="16">
    <location>
        <begin position="17"/>
        <end position="490"/>
    </location>
</feature>
<dbReference type="PRINTS" id="PR00463">
    <property type="entry name" value="EP450I"/>
</dbReference>
<evidence type="ECO:0000256" key="3">
    <source>
        <dbReference type="ARBA" id="ARBA00004174"/>
    </source>
</evidence>
<organism evidence="17 18">
    <name type="scientific">Hyalella azteca</name>
    <name type="common">Amphipod</name>
    <dbReference type="NCBI Taxonomy" id="294128"/>
    <lineage>
        <taxon>Eukaryota</taxon>
        <taxon>Metazoa</taxon>
        <taxon>Ecdysozoa</taxon>
        <taxon>Arthropoda</taxon>
        <taxon>Crustacea</taxon>
        <taxon>Multicrustacea</taxon>
        <taxon>Malacostraca</taxon>
        <taxon>Eumalacostraca</taxon>
        <taxon>Peracarida</taxon>
        <taxon>Amphipoda</taxon>
        <taxon>Senticaudata</taxon>
        <taxon>Talitrida</taxon>
        <taxon>Talitroidea</taxon>
        <taxon>Hyalellidae</taxon>
        <taxon>Hyalella</taxon>
    </lineage>
</organism>
<dbReference type="GO" id="GO:0008395">
    <property type="term" value="F:steroid hydroxylase activity"/>
    <property type="evidence" value="ECO:0007669"/>
    <property type="project" value="TreeGrafter"/>
</dbReference>
<evidence type="ECO:0000256" key="4">
    <source>
        <dbReference type="ARBA" id="ARBA00004406"/>
    </source>
</evidence>
<dbReference type="Pfam" id="PF00067">
    <property type="entry name" value="p450"/>
    <property type="match status" value="1"/>
</dbReference>
<evidence type="ECO:0000256" key="15">
    <source>
        <dbReference type="RuleBase" id="RU000461"/>
    </source>
</evidence>
<evidence type="ECO:0000256" key="1">
    <source>
        <dbReference type="ARBA" id="ARBA00001971"/>
    </source>
</evidence>
<comment type="subcellular location">
    <subcellularLocation>
        <location evidence="4">Endoplasmic reticulum membrane</location>
        <topology evidence="4">Peripheral membrane protein</topology>
    </subcellularLocation>
    <subcellularLocation>
        <location evidence="3">Microsome membrane</location>
        <topology evidence="3">Peripheral membrane protein</topology>
    </subcellularLocation>
</comment>
<evidence type="ECO:0000313" key="17">
    <source>
        <dbReference type="Proteomes" id="UP000694843"/>
    </source>
</evidence>
<keyword evidence="9" id="KW-0492">Microsome</keyword>
<dbReference type="GO" id="GO:0005506">
    <property type="term" value="F:iron ion binding"/>
    <property type="evidence" value="ECO:0007669"/>
    <property type="project" value="InterPro"/>
</dbReference>
<comment type="function">
    <text evidence="2">May be involved in the metabolism of insect hormones and in the breakdown of synthetic insecticides.</text>
</comment>
<keyword evidence="13" id="KW-0472">Membrane</keyword>
<comment type="similarity">
    <text evidence="5 15">Belongs to the cytochrome P450 family.</text>
</comment>
<evidence type="ECO:0000313" key="18">
    <source>
        <dbReference type="RefSeq" id="XP_018011180.1"/>
    </source>
</evidence>
<protein>
    <submittedName>
        <fullName evidence="18">Cytochrome P450 2L1</fullName>
    </submittedName>
</protein>
<sequence length="490" mass="56455">MLVAVLLMCALLLLYAVLRDRRPRNCPPGPTEIPFFGGMPFVDEFVADKLKKNYGDIVMCRIGSYRLVLLFDYHVAKEVLARKEFADRPSFFENMNIDDQRTGGVLLSNGQQWQHDRRFVLRSLRDLGMGKSYLEEAINMEAEALVQDLRLYRAEAVMFPDSFRTAALNIIWQMVASTRFDLRSKEVERIYNLTKGFQRNFSVVNFIPTFIPVLDKFPEFIKNKIFGEDLFQKVLGEMRNVVRKTINEHLKEYDADHPRDLIDDYIKEMDQNSSTEGSLFRRGALDQIVNDMFQTGSDTINNILRWVVYLLARYPEAAKRMQDQIDSVVPRDTMVSLSDKPSLPQVEAFIMETLRYSSLLPIHVQRMATQDTTIGGYFIPKGTLLRVGSYSIHFDPRYWTDPEDFNPDRFLDPSGRYVAPKNGFMAFGAGRRQCAGEVLARTELFLFTAAIAQNFDVLPPPTTDLRRVKMTSLGGLRAPEDQELIYRPRP</sequence>
<evidence type="ECO:0000256" key="13">
    <source>
        <dbReference type="ARBA" id="ARBA00023136"/>
    </source>
</evidence>
<dbReference type="GO" id="GO:0016712">
    <property type="term" value="F:oxidoreductase activity, acting on paired donors, with incorporation or reduction of molecular oxygen, reduced flavin or flavoprotein as one donor, and incorporation of one atom of oxygen"/>
    <property type="evidence" value="ECO:0007669"/>
    <property type="project" value="TreeGrafter"/>
</dbReference>
<name>A0A8B7NC64_HYAAZ</name>
<evidence type="ECO:0000256" key="16">
    <source>
        <dbReference type="SAM" id="SignalP"/>
    </source>
</evidence>
<dbReference type="Proteomes" id="UP000694843">
    <property type="component" value="Unplaced"/>
</dbReference>
<dbReference type="FunFam" id="1.10.630.10:FF:000238">
    <property type="entry name" value="Cytochrome P450 2A6"/>
    <property type="match status" value="1"/>
</dbReference>
<accession>A0A8B7NC64</accession>
<evidence type="ECO:0000256" key="2">
    <source>
        <dbReference type="ARBA" id="ARBA00003690"/>
    </source>
</evidence>